<dbReference type="Proteomes" id="UP000176751">
    <property type="component" value="Unassembled WGS sequence"/>
</dbReference>
<dbReference type="AlphaFoldDB" id="A0A1F5HCN1"/>
<dbReference type="EMBL" id="MFCA01000022">
    <property type="protein sequence ID" value="OGE01878.1"/>
    <property type="molecule type" value="Genomic_DNA"/>
</dbReference>
<protein>
    <submittedName>
        <fullName evidence="1">Uncharacterized protein</fullName>
    </submittedName>
</protein>
<accession>A0A1F5HCN1</accession>
<organism evidence="1 2">
    <name type="scientific">Candidatus Curtissbacteria bacterium RIFOXYA1_FULL_41_14</name>
    <dbReference type="NCBI Taxonomy" id="1797737"/>
    <lineage>
        <taxon>Bacteria</taxon>
        <taxon>Candidatus Curtissiibacteriota</taxon>
    </lineage>
</organism>
<evidence type="ECO:0000313" key="2">
    <source>
        <dbReference type="Proteomes" id="UP000176751"/>
    </source>
</evidence>
<sequence length="117" mass="13638">MTIENKDDLRFLPIPQKLQWLRDKYSDEIPVEMISSLSPNRAFKARKGWFQSLIGVLGYAINRGFITRPEVLEEARVFFDRYTSEEFKRQLRTTADDIAQANRIINRIIGDGIGCEK</sequence>
<comment type="caution">
    <text evidence="1">The sequence shown here is derived from an EMBL/GenBank/DDBJ whole genome shotgun (WGS) entry which is preliminary data.</text>
</comment>
<gene>
    <name evidence="1" type="ORF">A2196_04685</name>
</gene>
<proteinExistence type="predicted"/>
<reference evidence="1 2" key="1">
    <citation type="journal article" date="2016" name="Nat. Commun.">
        <title>Thousands of microbial genomes shed light on interconnected biogeochemical processes in an aquifer system.</title>
        <authorList>
            <person name="Anantharaman K."/>
            <person name="Brown C.T."/>
            <person name="Hug L.A."/>
            <person name="Sharon I."/>
            <person name="Castelle C.J."/>
            <person name="Probst A.J."/>
            <person name="Thomas B.C."/>
            <person name="Singh A."/>
            <person name="Wilkins M.J."/>
            <person name="Karaoz U."/>
            <person name="Brodie E.L."/>
            <person name="Williams K.H."/>
            <person name="Hubbard S.S."/>
            <person name="Banfield J.F."/>
        </authorList>
    </citation>
    <scope>NUCLEOTIDE SEQUENCE [LARGE SCALE GENOMIC DNA]</scope>
</reference>
<name>A0A1F5HCN1_9BACT</name>
<evidence type="ECO:0000313" key="1">
    <source>
        <dbReference type="EMBL" id="OGE01878.1"/>
    </source>
</evidence>